<keyword evidence="2" id="KW-1185">Reference proteome</keyword>
<accession>A0A4Y2US29</accession>
<dbReference type="EMBL" id="BGPR01039574">
    <property type="protein sequence ID" value="GBO15543.1"/>
    <property type="molecule type" value="Genomic_DNA"/>
</dbReference>
<dbReference type="AlphaFoldDB" id="A0A4Y2US29"/>
<evidence type="ECO:0000313" key="1">
    <source>
        <dbReference type="EMBL" id="GBO15543.1"/>
    </source>
</evidence>
<proteinExistence type="predicted"/>
<gene>
    <name evidence="1" type="ORF">AVEN_47884_1</name>
</gene>
<name>A0A4Y2US29_ARAVE</name>
<protein>
    <submittedName>
        <fullName evidence="1">Uncharacterized protein</fullName>
    </submittedName>
</protein>
<evidence type="ECO:0000313" key="2">
    <source>
        <dbReference type="Proteomes" id="UP000499080"/>
    </source>
</evidence>
<sequence>MEWTFVVRGIDKLRNGSRRVHNVVESYSTLMTVAYLFGRVGLWPVMAARTPTLVHHAVVVDSFHNNPLFNRTGTHIGILYLPEQHCNFEALIGQTNLT</sequence>
<dbReference type="Proteomes" id="UP000499080">
    <property type="component" value="Unassembled WGS sequence"/>
</dbReference>
<reference evidence="1 2" key="1">
    <citation type="journal article" date="2019" name="Sci. Rep.">
        <title>Orb-weaving spider Araneus ventricosus genome elucidates the spidroin gene catalogue.</title>
        <authorList>
            <person name="Kono N."/>
            <person name="Nakamura H."/>
            <person name="Ohtoshi R."/>
            <person name="Moran D.A.P."/>
            <person name="Shinohara A."/>
            <person name="Yoshida Y."/>
            <person name="Fujiwara M."/>
            <person name="Mori M."/>
            <person name="Tomita M."/>
            <person name="Arakawa K."/>
        </authorList>
    </citation>
    <scope>NUCLEOTIDE SEQUENCE [LARGE SCALE GENOMIC DNA]</scope>
</reference>
<comment type="caution">
    <text evidence="1">The sequence shown here is derived from an EMBL/GenBank/DDBJ whole genome shotgun (WGS) entry which is preliminary data.</text>
</comment>
<organism evidence="1 2">
    <name type="scientific">Araneus ventricosus</name>
    <name type="common">Orbweaver spider</name>
    <name type="synonym">Epeira ventricosa</name>
    <dbReference type="NCBI Taxonomy" id="182803"/>
    <lineage>
        <taxon>Eukaryota</taxon>
        <taxon>Metazoa</taxon>
        <taxon>Ecdysozoa</taxon>
        <taxon>Arthropoda</taxon>
        <taxon>Chelicerata</taxon>
        <taxon>Arachnida</taxon>
        <taxon>Araneae</taxon>
        <taxon>Araneomorphae</taxon>
        <taxon>Entelegynae</taxon>
        <taxon>Araneoidea</taxon>
        <taxon>Araneidae</taxon>
        <taxon>Araneus</taxon>
    </lineage>
</organism>